<evidence type="ECO:0000313" key="1">
    <source>
        <dbReference type="EMBL" id="KAI9914101.1"/>
    </source>
</evidence>
<sequence length="196" mass="22361">MEDYADKKLAASIESIRNLMRRNVDYLISDKKVMIIDEFAGRVMDGRRYSDGLHQALEAKENVPIQNENQTLASITFQNYFRMYPKLSGMTGTAMTEARELKDIYNLDVLSVPTHNKVTRIDHDDAIYGTTAEKYKAVIELIKDCHSKGQPVLVGTISIEKSEEISKELSYTHLFQPQWSPSYIRLAPNSPNDQRG</sequence>
<comment type="caution">
    <text evidence="1">The sequence shown here is derived from an EMBL/GenBank/DDBJ whole genome shotgun (WGS) entry which is preliminary data.</text>
</comment>
<accession>A0ACC0W7U4</accession>
<gene>
    <name evidence="1" type="ORF">PsorP6_006160</name>
</gene>
<keyword evidence="2" id="KW-1185">Reference proteome</keyword>
<reference evidence="1 2" key="1">
    <citation type="journal article" date="2022" name="bioRxiv">
        <title>The genome of the oomycete Peronosclerospora sorghi, a cosmopolitan pathogen of maize and sorghum, is inflated with dispersed pseudogenes.</title>
        <authorList>
            <person name="Fletcher K."/>
            <person name="Martin F."/>
            <person name="Isakeit T."/>
            <person name="Cavanaugh K."/>
            <person name="Magill C."/>
            <person name="Michelmore R."/>
        </authorList>
    </citation>
    <scope>NUCLEOTIDE SEQUENCE [LARGE SCALE GENOMIC DNA]</scope>
    <source>
        <strain evidence="1">P6</strain>
    </source>
</reference>
<dbReference type="Proteomes" id="UP001163321">
    <property type="component" value="Chromosome 4"/>
</dbReference>
<organism evidence="1 2">
    <name type="scientific">Peronosclerospora sorghi</name>
    <dbReference type="NCBI Taxonomy" id="230839"/>
    <lineage>
        <taxon>Eukaryota</taxon>
        <taxon>Sar</taxon>
        <taxon>Stramenopiles</taxon>
        <taxon>Oomycota</taxon>
        <taxon>Peronosporomycetes</taxon>
        <taxon>Peronosporales</taxon>
        <taxon>Peronosporaceae</taxon>
        <taxon>Peronosclerospora</taxon>
    </lineage>
</organism>
<name>A0ACC0W7U4_9STRA</name>
<evidence type="ECO:0000313" key="2">
    <source>
        <dbReference type="Proteomes" id="UP001163321"/>
    </source>
</evidence>
<dbReference type="EMBL" id="CM047583">
    <property type="protein sequence ID" value="KAI9914101.1"/>
    <property type="molecule type" value="Genomic_DNA"/>
</dbReference>
<proteinExistence type="predicted"/>
<protein>
    <submittedName>
        <fullName evidence="1">Uncharacterized protein</fullName>
    </submittedName>
</protein>